<dbReference type="AlphaFoldDB" id="A0AAV2K531"/>
<feature type="compositionally biased region" description="Polar residues" evidence="1">
    <location>
        <begin position="1"/>
        <end position="19"/>
    </location>
</feature>
<protein>
    <submittedName>
        <fullName evidence="2">Uncharacterized protein</fullName>
    </submittedName>
</protein>
<proteinExistence type="predicted"/>
<keyword evidence="3" id="KW-1185">Reference proteome</keyword>
<dbReference type="EMBL" id="OZ035838">
    <property type="protein sequence ID" value="CAL1584013.1"/>
    <property type="molecule type" value="Genomic_DNA"/>
</dbReference>
<feature type="compositionally biased region" description="Basic and acidic residues" evidence="1">
    <location>
        <begin position="116"/>
        <end position="129"/>
    </location>
</feature>
<feature type="region of interest" description="Disordered" evidence="1">
    <location>
        <begin position="1"/>
        <end position="138"/>
    </location>
</feature>
<evidence type="ECO:0000313" key="3">
    <source>
        <dbReference type="Proteomes" id="UP001497482"/>
    </source>
</evidence>
<reference evidence="2 3" key="1">
    <citation type="submission" date="2024-04" db="EMBL/GenBank/DDBJ databases">
        <authorList>
            <person name="Waldvogel A.-M."/>
            <person name="Schoenle A."/>
        </authorList>
    </citation>
    <scope>NUCLEOTIDE SEQUENCE [LARGE SCALE GENOMIC DNA]</scope>
</reference>
<feature type="compositionally biased region" description="Basic and acidic residues" evidence="1">
    <location>
        <begin position="73"/>
        <end position="85"/>
    </location>
</feature>
<sequence>MGLSSTSLKGPSPLFNQRLKSCVPPHRSPTPSPLPMEKDPEPVPEPCESVVPEVKVENQKRFLNSSLKRPRKRPDAPEGRTAVKERRSRWWSNQTRASRTSAPRPPAAPPAPEEADLTREDKEDKEDKPGLGNIQPKP</sequence>
<evidence type="ECO:0000256" key="1">
    <source>
        <dbReference type="SAM" id="MobiDB-lite"/>
    </source>
</evidence>
<accession>A0AAV2K531</accession>
<name>A0AAV2K531_KNICA</name>
<gene>
    <name evidence="2" type="ORF">KC01_LOCUS14407</name>
</gene>
<evidence type="ECO:0000313" key="2">
    <source>
        <dbReference type="EMBL" id="CAL1584013.1"/>
    </source>
</evidence>
<organism evidence="2 3">
    <name type="scientific">Knipowitschia caucasica</name>
    <name type="common">Caucasian dwarf goby</name>
    <name type="synonym">Pomatoschistus caucasicus</name>
    <dbReference type="NCBI Taxonomy" id="637954"/>
    <lineage>
        <taxon>Eukaryota</taxon>
        <taxon>Metazoa</taxon>
        <taxon>Chordata</taxon>
        <taxon>Craniata</taxon>
        <taxon>Vertebrata</taxon>
        <taxon>Euteleostomi</taxon>
        <taxon>Actinopterygii</taxon>
        <taxon>Neopterygii</taxon>
        <taxon>Teleostei</taxon>
        <taxon>Neoteleostei</taxon>
        <taxon>Acanthomorphata</taxon>
        <taxon>Gobiaria</taxon>
        <taxon>Gobiiformes</taxon>
        <taxon>Gobioidei</taxon>
        <taxon>Gobiidae</taxon>
        <taxon>Gobiinae</taxon>
        <taxon>Knipowitschia</taxon>
    </lineage>
</organism>
<feature type="compositionally biased region" description="Pro residues" evidence="1">
    <location>
        <begin position="103"/>
        <end position="112"/>
    </location>
</feature>
<dbReference type="Proteomes" id="UP001497482">
    <property type="component" value="Chromosome 16"/>
</dbReference>